<accession>A0A9P5Z4G8</accession>
<dbReference type="Proteomes" id="UP000807469">
    <property type="component" value="Unassembled WGS sequence"/>
</dbReference>
<reference evidence="1" key="1">
    <citation type="submission" date="2020-11" db="EMBL/GenBank/DDBJ databases">
        <authorList>
            <consortium name="DOE Joint Genome Institute"/>
            <person name="Ahrendt S."/>
            <person name="Riley R."/>
            <person name="Andreopoulos W."/>
            <person name="Labutti K."/>
            <person name="Pangilinan J."/>
            <person name="Ruiz-Duenas F.J."/>
            <person name="Barrasa J.M."/>
            <person name="Sanchez-Garcia M."/>
            <person name="Camarero S."/>
            <person name="Miyauchi S."/>
            <person name="Serrano A."/>
            <person name="Linde D."/>
            <person name="Babiker R."/>
            <person name="Drula E."/>
            <person name="Ayuso-Fernandez I."/>
            <person name="Pacheco R."/>
            <person name="Padilla G."/>
            <person name="Ferreira P."/>
            <person name="Barriuso J."/>
            <person name="Kellner H."/>
            <person name="Castanera R."/>
            <person name="Alfaro M."/>
            <person name="Ramirez L."/>
            <person name="Pisabarro A.G."/>
            <person name="Kuo A."/>
            <person name="Tritt A."/>
            <person name="Lipzen A."/>
            <person name="He G."/>
            <person name="Yan M."/>
            <person name="Ng V."/>
            <person name="Cullen D."/>
            <person name="Martin F."/>
            <person name="Rosso M.-N."/>
            <person name="Henrissat B."/>
            <person name="Hibbett D."/>
            <person name="Martinez A.T."/>
            <person name="Grigoriev I.V."/>
        </authorList>
    </citation>
    <scope>NUCLEOTIDE SEQUENCE</scope>
    <source>
        <strain evidence="1">CIRM-BRFM 674</strain>
    </source>
</reference>
<dbReference type="AlphaFoldDB" id="A0A9P5Z4G8"/>
<evidence type="ECO:0000313" key="2">
    <source>
        <dbReference type="Proteomes" id="UP000807469"/>
    </source>
</evidence>
<proteinExistence type="predicted"/>
<sequence length="205" mass="23069">MVAINRRHSRPIYVPQEVCGLIRQELHAATGTKRDLMALCFVAPGFREEVERLLYVFVGLQGKDNILSFCSAINHRPDLMARMRKLVISMPPQMCFNEAEFSAISQMLHASTALEDLRVLCQSPRLIGTSMNGWILDLGGACFQARHLCKHLLSFEVGEGFSCQSTDNSDTWRRSIGSELFLGHAFFKSKKSSMYSGRNRSLFCG</sequence>
<name>A0A9P5Z4G8_9AGAR</name>
<protein>
    <submittedName>
        <fullName evidence="1">Uncharacterized protein</fullName>
    </submittedName>
</protein>
<keyword evidence="2" id="KW-1185">Reference proteome</keyword>
<gene>
    <name evidence="1" type="ORF">BDN70DRAFT_550099</name>
</gene>
<dbReference type="EMBL" id="MU155180">
    <property type="protein sequence ID" value="KAF9481347.1"/>
    <property type="molecule type" value="Genomic_DNA"/>
</dbReference>
<organism evidence="1 2">
    <name type="scientific">Pholiota conissans</name>
    <dbReference type="NCBI Taxonomy" id="109636"/>
    <lineage>
        <taxon>Eukaryota</taxon>
        <taxon>Fungi</taxon>
        <taxon>Dikarya</taxon>
        <taxon>Basidiomycota</taxon>
        <taxon>Agaricomycotina</taxon>
        <taxon>Agaricomycetes</taxon>
        <taxon>Agaricomycetidae</taxon>
        <taxon>Agaricales</taxon>
        <taxon>Agaricineae</taxon>
        <taxon>Strophariaceae</taxon>
        <taxon>Pholiota</taxon>
    </lineage>
</organism>
<comment type="caution">
    <text evidence="1">The sequence shown here is derived from an EMBL/GenBank/DDBJ whole genome shotgun (WGS) entry which is preliminary data.</text>
</comment>
<evidence type="ECO:0000313" key="1">
    <source>
        <dbReference type="EMBL" id="KAF9481347.1"/>
    </source>
</evidence>